<evidence type="ECO:0000256" key="4">
    <source>
        <dbReference type="ARBA" id="ARBA00022475"/>
    </source>
</evidence>
<feature type="binding site" evidence="13">
    <location>
        <position position="338"/>
    </location>
    <ligand>
        <name>K(+)</name>
        <dbReference type="ChEBI" id="CHEBI:29103"/>
    </ligand>
</feature>
<keyword evidence="7 14" id="KW-0812">Transmembrane</keyword>
<dbReference type="RefSeq" id="WP_103922513.1">
    <property type="nucleotide sequence ID" value="NZ_FMSV02000557.1"/>
</dbReference>
<evidence type="ECO:0000313" key="15">
    <source>
        <dbReference type="EMBL" id="SEH09025.1"/>
    </source>
</evidence>
<evidence type="ECO:0000256" key="11">
    <source>
        <dbReference type="ARBA" id="ARBA00023136"/>
    </source>
</evidence>
<comment type="function">
    <text evidence="12">Low-affinity potassium transport system. Interacts with Trk system potassium uptake protein TrkA.</text>
</comment>
<reference evidence="15 16" key="1">
    <citation type="submission" date="2016-10" db="EMBL/GenBank/DDBJ databases">
        <authorList>
            <person name="de Groot N.N."/>
        </authorList>
    </citation>
    <scope>NUCLEOTIDE SEQUENCE [LARGE SCALE GENOMIC DNA]</scope>
    <source>
        <strain evidence="15">MBHS1</strain>
    </source>
</reference>
<evidence type="ECO:0000256" key="7">
    <source>
        <dbReference type="ARBA" id="ARBA00022692"/>
    </source>
</evidence>
<dbReference type="GO" id="GO:0046872">
    <property type="term" value="F:metal ion binding"/>
    <property type="evidence" value="ECO:0007669"/>
    <property type="project" value="UniProtKB-KW"/>
</dbReference>
<feature type="transmembrane region" description="Helical" evidence="14">
    <location>
        <begin position="244"/>
        <end position="265"/>
    </location>
</feature>
<comment type="subcellular location">
    <subcellularLocation>
        <location evidence="1 12">Cell inner membrane</location>
        <topology evidence="1 12">Multi-pass membrane protein</topology>
    </subcellularLocation>
</comment>
<feature type="transmembrane region" description="Helical" evidence="14">
    <location>
        <begin position="351"/>
        <end position="374"/>
    </location>
</feature>
<gene>
    <name evidence="15" type="primary">trkH</name>
    <name evidence="15" type="ORF">MBHS_04918</name>
</gene>
<evidence type="ECO:0000256" key="10">
    <source>
        <dbReference type="ARBA" id="ARBA00023065"/>
    </source>
</evidence>
<organism evidence="15 16">
    <name type="scientific">Candidatus Venteria ishoeyi</name>
    <dbReference type="NCBI Taxonomy" id="1899563"/>
    <lineage>
        <taxon>Bacteria</taxon>
        <taxon>Pseudomonadati</taxon>
        <taxon>Pseudomonadota</taxon>
        <taxon>Gammaproteobacteria</taxon>
        <taxon>Thiotrichales</taxon>
        <taxon>Thiotrichaceae</taxon>
        <taxon>Venteria</taxon>
    </lineage>
</organism>
<keyword evidence="3 12" id="KW-0813">Transport</keyword>
<feature type="transmembrane region" description="Helical" evidence="14">
    <location>
        <begin position="184"/>
        <end position="208"/>
    </location>
</feature>
<evidence type="ECO:0000256" key="12">
    <source>
        <dbReference type="PIRNR" id="PIRNR006247"/>
    </source>
</evidence>
<keyword evidence="6 12" id="KW-0633">Potassium transport</keyword>
<protein>
    <recommendedName>
        <fullName evidence="12">Trk system potassium uptake protein</fullName>
    </recommendedName>
</protein>
<keyword evidence="11 12" id="KW-0472">Membrane</keyword>
<dbReference type="PANTHER" id="PTHR32024">
    <property type="entry name" value="TRK SYSTEM POTASSIUM UPTAKE PROTEIN TRKG-RELATED"/>
    <property type="match status" value="1"/>
</dbReference>
<feature type="transmembrane region" description="Helical" evidence="14">
    <location>
        <begin position="477"/>
        <end position="503"/>
    </location>
</feature>
<dbReference type="PANTHER" id="PTHR32024:SF2">
    <property type="entry name" value="TRK SYSTEM POTASSIUM UPTAKE PROTEIN TRKG-RELATED"/>
    <property type="match status" value="1"/>
</dbReference>
<evidence type="ECO:0000256" key="5">
    <source>
        <dbReference type="ARBA" id="ARBA00022519"/>
    </source>
</evidence>
<comment type="similarity">
    <text evidence="2 12">Belongs to the TrkH potassium transport family.</text>
</comment>
<feature type="binding site" evidence="13">
    <location>
        <position position="339"/>
    </location>
    <ligand>
        <name>K(+)</name>
        <dbReference type="ChEBI" id="CHEBI:29103"/>
    </ligand>
</feature>
<keyword evidence="10 12" id="KW-0406">Ion transport</keyword>
<dbReference type="PIRSF" id="PIRSF006247">
    <property type="entry name" value="TrkH"/>
    <property type="match status" value="1"/>
</dbReference>
<evidence type="ECO:0000256" key="14">
    <source>
        <dbReference type="SAM" id="Phobius"/>
    </source>
</evidence>
<keyword evidence="8 12" id="KW-0630">Potassium</keyword>
<feature type="binding site" evidence="13">
    <location>
        <position position="118"/>
    </location>
    <ligand>
        <name>K(+)</name>
        <dbReference type="ChEBI" id="CHEBI:29103"/>
    </ligand>
</feature>
<sequence length="505" mass="55802">MQLTLALRLTGILLGLFSFTLIPPILFALHEYDIKSLRAFHITFALMSLSGFLLWKLNTRPLSSLQARDGFMVTVLFWFVLSLVSALPFWLAIKGIPNIADITVSKAVFEAVSGFTTTGATTLTKLDQLPRAILYYRQQLQFLGGMGIIVLAIAILPMLGLGGYQLQRAEAPGPMRDEKLTPRLASTAKLMMGVYFGLTALCAIAFYFSHEKMDWFEAIAHSFTTVSTSGFSTHDKSLGYFDSALVETVAIIFMILGSLNFTIYFNIWYKRRFNYLWQDLQARVFIYILLTLIIVTTVILATFPTIKNGTDITANPPTLSFLTAFRYASFHVVSLMSTTGFSTQDYSQWPLFLPVLVFGSGFIGGCIGSTAGGFKITRIILLYKQGMREILRLIHPNAVLPVRLGKRAVPERVGPAVLGFTFLYMASFLLLSLLMMAADTRLTPVDAFAAVAACINTIGPALGKVTATFSEVSAAGLWVGSFSMLLGRLEILTLLVVLHIAFWRK</sequence>
<feature type="binding site" evidence="13">
    <location>
        <position position="117"/>
    </location>
    <ligand>
        <name>K(+)</name>
        <dbReference type="ChEBI" id="CHEBI:29103"/>
    </ligand>
</feature>
<feature type="transmembrane region" description="Helical" evidence="14">
    <location>
        <begin position="36"/>
        <end position="55"/>
    </location>
</feature>
<dbReference type="GO" id="GO:0015379">
    <property type="term" value="F:potassium:chloride symporter activity"/>
    <property type="evidence" value="ECO:0007669"/>
    <property type="project" value="InterPro"/>
</dbReference>
<accession>A0A1H6FJ02</accession>
<evidence type="ECO:0000256" key="13">
    <source>
        <dbReference type="PIRSR" id="PIRSR006247-1"/>
    </source>
</evidence>
<dbReference type="GO" id="GO:0005886">
    <property type="term" value="C:plasma membrane"/>
    <property type="evidence" value="ECO:0007669"/>
    <property type="project" value="UniProtKB-SubCell"/>
</dbReference>
<name>A0A1H6FJ02_9GAMM</name>
<keyword evidence="13" id="KW-0479">Metal-binding</keyword>
<keyword evidence="5 12" id="KW-0997">Cell inner membrane</keyword>
<evidence type="ECO:0000256" key="3">
    <source>
        <dbReference type="ARBA" id="ARBA00022448"/>
    </source>
</evidence>
<proteinExistence type="inferred from homology"/>
<evidence type="ECO:0000256" key="9">
    <source>
        <dbReference type="ARBA" id="ARBA00022989"/>
    </source>
</evidence>
<evidence type="ECO:0000256" key="6">
    <source>
        <dbReference type="ARBA" id="ARBA00022538"/>
    </source>
</evidence>
<dbReference type="InterPro" id="IPR004772">
    <property type="entry name" value="TrkH"/>
</dbReference>
<keyword evidence="9 14" id="KW-1133">Transmembrane helix</keyword>
<feature type="transmembrane region" description="Helical" evidence="14">
    <location>
        <begin position="285"/>
        <end position="306"/>
    </location>
</feature>
<dbReference type="Proteomes" id="UP000236724">
    <property type="component" value="Unassembled WGS sequence"/>
</dbReference>
<dbReference type="EMBL" id="FMSV02000557">
    <property type="protein sequence ID" value="SEH09025.1"/>
    <property type="molecule type" value="Genomic_DNA"/>
</dbReference>
<dbReference type="Pfam" id="PF02386">
    <property type="entry name" value="TrkH"/>
    <property type="match status" value="1"/>
</dbReference>
<feature type="transmembrane region" description="Helical" evidence="14">
    <location>
        <begin position="6"/>
        <end position="29"/>
    </location>
</feature>
<feature type="transmembrane region" description="Helical" evidence="14">
    <location>
        <begin position="140"/>
        <end position="164"/>
    </location>
</feature>
<evidence type="ECO:0000256" key="1">
    <source>
        <dbReference type="ARBA" id="ARBA00004429"/>
    </source>
</evidence>
<feature type="transmembrane region" description="Helical" evidence="14">
    <location>
        <begin position="413"/>
        <end position="438"/>
    </location>
</feature>
<evidence type="ECO:0000256" key="8">
    <source>
        <dbReference type="ARBA" id="ARBA00022958"/>
    </source>
</evidence>
<dbReference type="AlphaFoldDB" id="A0A1H6FJ02"/>
<dbReference type="OrthoDB" id="9810952at2"/>
<keyword evidence="16" id="KW-1185">Reference proteome</keyword>
<evidence type="ECO:0000256" key="2">
    <source>
        <dbReference type="ARBA" id="ARBA00009137"/>
    </source>
</evidence>
<evidence type="ECO:0000313" key="16">
    <source>
        <dbReference type="Proteomes" id="UP000236724"/>
    </source>
</evidence>
<dbReference type="InterPro" id="IPR003445">
    <property type="entry name" value="Cat_transpt"/>
</dbReference>
<keyword evidence="4 12" id="KW-1003">Cell membrane</keyword>
<feature type="transmembrane region" description="Helical" evidence="14">
    <location>
        <begin position="75"/>
        <end position="93"/>
    </location>
</feature>